<reference evidence="2 3" key="1">
    <citation type="submission" date="2011-08" db="EMBL/GenBank/DDBJ databases">
        <title>The Genome Sequence of Oribacterium sp. ACB7.</title>
        <authorList>
            <consortium name="The Broad Institute Genome Sequencing Platform"/>
            <person name="Earl A."/>
            <person name="Ward D."/>
            <person name="Feldgarden M."/>
            <person name="Gevers D."/>
            <person name="Sizova M."/>
            <person name="Hazen A."/>
            <person name="Epstein S."/>
            <person name="Young S.K."/>
            <person name="Zeng Q."/>
            <person name="Gargeya S."/>
            <person name="Fitzgerald M."/>
            <person name="Haas B."/>
            <person name="Abouelleil A."/>
            <person name="Alvarado L."/>
            <person name="Arachchi H.M."/>
            <person name="Berlin A."/>
            <person name="Brown A."/>
            <person name="Chapman S.B."/>
            <person name="Chen Z."/>
            <person name="Dunbar C."/>
            <person name="Freedman E."/>
            <person name="Gearin G."/>
            <person name="Gellesch M."/>
            <person name="Goldberg J."/>
            <person name="Griggs A."/>
            <person name="Gujja S."/>
            <person name="Heiman D."/>
            <person name="Howarth C."/>
            <person name="Larson L."/>
            <person name="Lui A."/>
            <person name="MacDonald P.J.P."/>
            <person name="Montmayeur A."/>
            <person name="Murphy C."/>
            <person name="Neiman D."/>
            <person name="Pearson M."/>
            <person name="Priest M."/>
            <person name="Roberts A."/>
            <person name="Saif S."/>
            <person name="Shea T."/>
            <person name="Shenoy N."/>
            <person name="Sisk P."/>
            <person name="Stolte C."/>
            <person name="Sykes S."/>
            <person name="Wortman J."/>
            <person name="Nusbaum C."/>
            <person name="Birren B."/>
        </authorList>
    </citation>
    <scope>NUCLEOTIDE SEQUENCE [LARGE SCALE GENOMIC DNA]</scope>
    <source>
        <strain evidence="2 3">ACB7</strain>
    </source>
</reference>
<dbReference type="InterPro" id="IPR052345">
    <property type="entry name" value="Rad_response_metalloprotease"/>
</dbReference>
<gene>
    <name evidence="2" type="ORF">HMPREF9624_00823</name>
</gene>
<protein>
    <recommendedName>
        <fullName evidence="1">IrrE N-terminal-like domain-containing protein</fullName>
    </recommendedName>
</protein>
<evidence type="ECO:0000313" key="2">
    <source>
        <dbReference type="EMBL" id="EHL11490.1"/>
    </source>
</evidence>
<dbReference type="Pfam" id="PF06114">
    <property type="entry name" value="Peptidase_M78"/>
    <property type="match status" value="1"/>
</dbReference>
<dbReference type="AlphaFoldDB" id="G9WV89"/>
<dbReference type="PANTHER" id="PTHR43236:SF1">
    <property type="entry name" value="BLL7220 PROTEIN"/>
    <property type="match status" value="1"/>
</dbReference>
<sequence length="250" mass="28751">MKTAQELNSLALETRRILGEDSYSPIDIFAVVNGWKEKKITIVKYPLSQRISGMCTKVDEDIIICINSTTSYGRQRFTLAHELYHILYETIDGRVVCDMHMGDDKTDSEKEADMFAGYLLMPYDTLFQYAKKFDGWTLNKIIDLEQLYMISHMALLFRLEKDGFVSANSMSPFKDIKISREAAKLGYGKELYLPSLEGKQYFTTGEYVRKVEKLSEMGLISEGKKEELLLDGFRADIVFNLDEEEGYPND</sequence>
<comment type="caution">
    <text evidence="2">The sequence shown here is derived from an EMBL/GenBank/DDBJ whole genome shotgun (WGS) entry which is preliminary data.</text>
</comment>
<keyword evidence="3" id="KW-1185">Reference proteome</keyword>
<accession>G9WV89</accession>
<proteinExistence type="predicted"/>
<dbReference type="Proteomes" id="UP000003527">
    <property type="component" value="Unassembled WGS sequence"/>
</dbReference>
<evidence type="ECO:0000259" key="1">
    <source>
        <dbReference type="Pfam" id="PF06114"/>
    </source>
</evidence>
<name>G9WV89_9FIRM</name>
<feature type="domain" description="IrrE N-terminal-like" evidence="1">
    <location>
        <begin position="40"/>
        <end position="159"/>
    </location>
</feature>
<dbReference type="PANTHER" id="PTHR43236">
    <property type="entry name" value="ANTITOXIN HIGA1"/>
    <property type="match status" value="1"/>
</dbReference>
<dbReference type="InterPro" id="IPR010359">
    <property type="entry name" value="IrrE_HExxH"/>
</dbReference>
<dbReference type="HOGENOM" id="CLU_088575_1_0_9"/>
<dbReference type="EMBL" id="AFZD01000017">
    <property type="protein sequence ID" value="EHL11490.1"/>
    <property type="molecule type" value="Genomic_DNA"/>
</dbReference>
<dbReference type="PATRIC" id="fig|796944.3.peg.1549"/>
<dbReference type="Gene3D" id="1.10.10.2910">
    <property type="match status" value="1"/>
</dbReference>
<evidence type="ECO:0000313" key="3">
    <source>
        <dbReference type="Proteomes" id="UP000003527"/>
    </source>
</evidence>
<organism evidence="2 3">
    <name type="scientific">Oribacterium asaccharolyticum ACB7</name>
    <dbReference type="NCBI Taxonomy" id="796944"/>
    <lineage>
        <taxon>Bacteria</taxon>
        <taxon>Bacillati</taxon>
        <taxon>Bacillota</taxon>
        <taxon>Clostridia</taxon>
        <taxon>Lachnospirales</taxon>
        <taxon>Lachnospiraceae</taxon>
        <taxon>Oribacterium</taxon>
    </lineage>
</organism>